<gene>
    <name evidence="1" type="ORF">UFOVP172_51</name>
</gene>
<name>A0A6J7WBU9_9CAUD</name>
<feature type="non-terminal residue" evidence="1">
    <location>
        <position position="1"/>
    </location>
</feature>
<protein>
    <submittedName>
        <fullName evidence="1">Uncharacterized protein</fullName>
    </submittedName>
</protein>
<organism evidence="1">
    <name type="scientific">uncultured Caudovirales phage</name>
    <dbReference type="NCBI Taxonomy" id="2100421"/>
    <lineage>
        <taxon>Viruses</taxon>
        <taxon>Duplodnaviria</taxon>
        <taxon>Heunggongvirae</taxon>
        <taxon>Uroviricota</taxon>
        <taxon>Caudoviricetes</taxon>
        <taxon>Peduoviridae</taxon>
        <taxon>Maltschvirus</taxon>
        <taxon>Maltschvirus maltsch</taxon>
    </lineage>
</organism>
<accession>A0A6J7WBU9</accession>
<reference evidence="1" key="1">
    <citation type="submission" date="2020-05" db="EMBL/GenBank/DDBJ databases">
        <authorList>
            <person name="Chiriac C."/>
            <person name="Salcher M."/>
            <person name="Ghai R."/>
            <person name="Kavagutti S V."/>
        </authorList>
    </citation>
    <scope>NUCLEOTIDE SEQUENCE</scope>
</reference>
<evidence type="ECO:0000313" key="1">
    <source>
        <dbReference type="EMBL" id="CAB5195090.1"/>
    </source>
</evidence>
<dbReference type="EMBL" id="LR798225">
    <property type="protein sequence ID" value="CAB5195090.1"/>
    <property type="molecule type" value="Genomic_DNA"/>
</dbReference>
<proteinExistence type="predicted"/>
<sequence length="283" mass="29611">VTTYTSRAATANNTNPIVLDAAGRTPSEIWLNGGVLYKFVLKSSTYVQIGTYDSIPAINDTTSISNLITVAGTNALTALATPTLGGYAVGAQYNFIAQNTNTAAMTIDIDTLGVKSITKLGSLPLVAGDVQAGALVVIEYDGTQFQMLNALSTNFKYIVEPTTIAATASTGTINYDISTQSIVYYTTAATANWTMNFRSSSSATLNSLMSTGQTITVTFMATQGATAYYNSAVTIDGASVTPKWQSGITPNAGSVNSVDTYTYAIIKTGNAAFTVLASQTRYA</sequence>